<keyword evidence="3" id="KW-0678">Repressor</keyword>
<dbReference type="InterPro" id="IPR006942">
    <property type="entry name" value="TH1"/>
</dbReference>
<dbReference type="Pfam" id="PF04858">
    <property type="entry name" value="TH1"/>
    <property type="match status" value="1"/>
</dbReference>
<evidence type="ECO:0000256" key="6">
    <source>
        <dbReference type="ARBA" id="ARBA00023242"/>
    </source>
</evidence>
<accession>A0A6P7GY25</accession>
<sequence>MRKMVLDRMVNLLCSGCVVPVVKYIKQCWQRGDTDISLIRYFVTEVLETIGPPYSSEFVHLFMPMVENDEITGTMRGDGENDPVSEFIGMY</sequence>
<reference evidence="7" key="1">
    <citation type="submission" date="2025-08" db="UniProtKB">
        <authorList>
            <consortium name="RefSeq"/>
        </authorList>
    </citation>
    <scope>IDENTIFICATION</scope>
    <source>
        <tissue evidence="7">Whole insect</tissue>
    </source>
</reference>
<keyword evidence="5" id="KW-0804">Transcription</keyword>
<evidence type="ECO:0000256" key="2">
    <source>
        <dbReference type="ARBA" id="ARBA00005726"/>
    </source>
</evidence>
<dbReference type="GO" id="GO:0032021">
    <property type="term" value="C:NELF complex"/>
    <property type="evidence" value="ECO:0007669"/>
    <property type="project" value="TreeGrafter"/>
</dbReference>
<keyword evidence="4" id="KW-0805">Transcription regulation</keyword>
<dbReference type="PANTHER" id="PTHR12144">
    <property type="entry name" value="NEGATIVE ELONGATION FACTOR D"/>
    <property type="match status" value="1"/>
</dbReference>
<gene>
    <name evidence="7" type="primary">LOC114348259</name>
</gene>
<name>A0A6P7GY25_DIAVI</name>
<dbReference type="InParanoid" id="A0A6P7GY25"/>
<comment type="similarity">
    <text evidence="2">Belongs to the NELF-D family.</text>
</comment>
<organism evidence="7">
    <name type="scientific">Diabrotica virgifera virgifera</name>
    <name type="common">western corn rootworm</name>
    <dbReference type="NCBI Taxonomy" id="50390"/>
    <lineage>
        <taxon>Eukaryota</taxon>
        <taxon>Metazoa</taxon>
        <taxon>Ecdysozoa</taxon>
        <taxon>Arthropoda</taxon>
        <taxon>Hexapoda</taxon>
        <taxon>Insecta</taxon>
        <taxon>Pterygota</taxon>
        <taxon>Neoptera</taxon>
        <taxon>Endopterygota</taxon>
        <taxon>Coleoptera</taxon>
        <taxon>Polyphaga</taxon>
        <taxon>Cucujiformia</taxon>
        <taxon>Chrysomeloidea</taxon>
        <taxon>Chrysomelidae</taxon>
        <taxon>Galerucinae</taxon>
        <taxon>Diabroticina</taxon>
        <taxon>Diabroticites</taxon>
        <taxon>Diabrotica</taxon>
    </lineage>
</organism>
<dbReference type="PANTHER" id="PTHR12144:SF0">
    <property type="entry name" value="NEGATIVE ELONGATION FACTOR C_D"/>
    <property type="match status" value="1"/>
</dbReference>
<evidence type="ECO:0000256" key="4">
    <source>
        <dbReference type="ARBA" id="ARBA00023015"/>
    </source>
</evidence>
<keyword evidence="6" id="KW-0539">Nucleus</keyword>
<evidence type="ECO:0000313" key="7">
    <source>
        <dbReference type="RefSeq" id="XP_028154661.1"/>
    </source>
</evidence>
<dbReference type="GO" id="GO:0003723">
    <property type="term" value="F:RNA binding"/>
    <property type="evidence" value="ECO:0007669"/>
    <property type="project" value="TreeGrafter"/>
</dbReference>
<protein>
    <submittedName>
        <fullName evidence="7">Negative elongation factor D-like</fullName>
    </submittedName>
</protein>
<comment type="subcellular location">
    <subcellularLocation>
        <location evidence="1">Nucleus</location>
    </subcellularLocation>
</comment>
<dbReference type="RefSeq" id="XP_028154661.1">
    <property type="nucleotide sequence ID" value="XM_028298860.1"/>
</dbReference>
<dbReference type="GO" id="GO:0034244">
    <property type="term" value="P:negative regulation of transcription elongation by RNA polymerase II"/>
    <property type="evidence" value="ECO:0007669"/>
    <property type="project" value="TreeGrafter"/>
</dbReference>
<evidence type="ECO:0000256" key="3">
    <source>
        <dbReference type="ARBA" id="ARBA00022491"/>
    </source>
</evidence>
<proteinExistence type="inferred from homology"/>
<dbReference type="AlphaFoldDB" id="A0A6P7GY25"/>
<evidence type="ECO:0000256" key="1">
    <source>
        <dbReference type="ARBA" id="ARBA00004123"/>
    </source>
</evidence>
<evidence type="ECO:0000256" key="5">
    <source>
        <dbReference type="ARBA" id="ARBA00023163"/>
    </source>
</evidence>